<evidence type="ECO:0000313" key="1">
    <source>
        <dbReference type="EMBL" id="XDQ32828.1"/>
    </source>
</evidence>
<dbReference type="RefSeq" id="WP_369167323.1">
    <property type="nucleotide sequence ID" value="NZ_CP163439.1"/>
</dbReference>
<accession>A0AB39PUK8</accession>
<gene>
    <name evidence="1" type="ORF">AB5J49_05535</name>
</gene>
<proteinExistence type="predicted"/>
<protein>
    <submittedName>
        <fullName evidence="1">Uncharacterized protein</fullName>
    </submittedName>
</protein>
<name>A0AB39PUK8_9ACTN</name>
<dbReference type="AlphaFoldDB" id="A0AB39PUK8"/>
<organism evidence="1">
    <name type="scientific">Streptomyces sp. R28</name>
    <dbReference type="NCBI Taxonomy" id="3238628"/>
    <lineage>
        <taxon>Bacteria</taxon>
        <taxon>Bacillati</taxon>
        <taxon>Actinomycetota</taxon>
        <taxon>Actinomycetes</taxon>
        <taxon>Kitasatosporales</taxon>
        <taxon>Streptomycetaceae</taxon>
        <taxon>Streptomyces</taxon>
    </lineage>
</organism>
<sequence>MCVLFLALIAPALLLVQVAYVALLESAGAPTPSMGRDHHEIADALAALWAGLRLQWLIDPRRDLVARMTAG</sequence>
<dbReference type="EMBL" id="CP163439">
    <property type="protein sequence ID" value="XDQ32828.1"/>
    <property type="molecule type" value="Genomic_DNA"/>
</dbReference>
<reference evidence="1" key="1">
    <citation type="submission" date="2024-07" db="EMBL/GenBank/DDBJ databases">
        <authorList>
            <person name="Yu S.T."/>
        </authorList>
    </citation>
    <scope>NUCLEOTIDE SEQUENCE</scope>
    <source>
        <strain evidence="1">R28</strain>
    </source>
</reference>